<evidence type="ECO:0000313" key="3">
    <source>
        <dbReference type="Proteomes" id="UP000663090"/>
    </source>
</evidence>
<evidence type="ECO:0000313" key="2">
    <source>
        <dbReference type="EMBL" id="QSQ13092.1"/>
    </source>
</evidence>
<keyword evidence="1" id="KW-0732">Signal</keyword>
<gene>
    <name evidence="2" type="ORF">JY572_32830</name>
</gene>
<reference evidence="2 3" key="1">
    <citation type="submission" date="2021-02" db="EMBL/GenBank/DDBJ databases">
        <title>De Novo genome assembly of isolated myxobacteria.</title>
        <authorList>
            <person name="Stevens D.C."/>
        </authorList>
    </citation>
    <scope>NUCLEOTIDE SEQUENCE [LARGE SCALE GENOMIC DNA]</scope>
    <source>
        <strain evidence="2 3">SCHIC003</strain>
    </source>
</reference>
<sequence length="228" mass="24075">MTKLVSALAGLTITLASAQAVAGVVWMDTTAAMRAASGYPISTRGSVSWAYANRGAEALCVQHGYARGLYTGAQSGELMGVHCFTADMVTWQDVPFGNISRWAWWDDGYTVLDDQMSFKAEAAATSEAGQMGLNYGAGFLTGHKNGVTNHVGLVGIDRSRVGGRGVRTDATGFPDLTPSFNPHYAPWYTVRAVATQVCESYGFATGVASGAYTTGTIGILSISFHCFN</sequence>
<name>A0ABX7N311_9BACT</name>
<evidence type="ECO:0000256" key="1">
    <source>
        <dbReference type="SAM" id="SignalP"/>
    </source>
</evidence>
<feature type="signal peptide" evidence="1">
    <location>
        <begin position="1"/>
        <end position="22"/>
    </location>
</feature>
<feature type="chain" id="PRO_5046286776" evidence="1">
    <location>
        <begin position="23"/>
        <end position="228"/>
    </location>
</feature>
<organism evidence="2 3">
    <name type="scientific">Myxococcus landrumensis</name>
    <dbReference type="NCBI Taxonomy" id="2813577"/>
    <lineage>
        <taxon>Bacteria</taxon>
        <taxon>Pseudomonadati</taxon>
        <taxon>Myxococcota</taxon>
        <taxon>Myxococcia</taxon>
        <taxon>Myxococcales</taxon>
        <taxon>Cystobacterineae</taxon>
        <taxon>Myxococcaceae</taxon>
        <taxon>Myxococcus</taxon>
    </lineage>
</organism>
<dbReference type="Proteomes" id="UP000663090">
    <property type="component" value="Chromosome"/>
</dbReference>
<accession>A0ABX7N311</accession>
<dbReference type="EMBL" id="CP071091">
    <property type="protein sequence ID" value="QSQ13092.1"/>
    <property type="molecule type" value="Genomic_DNA"/>
</dbReference>
<keyword evidence="3" id="KW-1185">Reference proteome</keyword>
<dbReference type="RefSeq" id="WP_206714797.1">
    <property type="nucleotide sequence ID" value="NZ_CP071091.1"/>
</dbReference>
<proteinExistence type="predicted"/>
<protein>
    <submittedName>
        <fullName evidence="2">Uncharacterized protein</fullName>
    </submittedName>
</protein>